<accession>A0A7H1MYD8</accession>
<protein>
    <submittedName>
        <fullName evidence="1">Uncharacterized protein</fullName>
    </submittedName>
</protein>
<dbReference type="EMBL" id="CP053923">
    <property type="protein sequence ID" value="QNT68474.1"/>
    <property type="molecule type" value="Genomic_DNA"/>
</dbReference>
<proteinExistence type="predicted"/>
<reference evidence="1 2" key="1">
    <citation type="submission" date="2020-05" db="EMBL/GenBank/DDBJ databases">
        <title>Complete closed genome sequence of Defluviicoccus vanus.</title>
        <authorList>
            <person name="Bessarab I."/>
            <person name="Arumugam K."/>
            <person name="Maszenan A.M."/>
            <person name="Seviour R.J."/>
            <person name="Williams R.B."/>
        </authorList>
    </citation>
    <scope>NUCLEOTIDE SEQUENCE [LARGE SCALE GENOMIC DNA]</scope>
    <source>
        <strain evidence="1 2">Ben 114</strain>
    </source>
</reference>
<keyword evidence="2" id="KW-1185">Reference proteome</keyword>
<organism evidence="1 2">
    <name type="scientific">Defluviicoccus vanus</name>
    <dbReference type="NCBI Taxonomy" id="111831"/>
    <lineage>
        <taxon>Bacteria</taxon>
        <taxon>Pseudomonadati</taxon>
        <taxon>Pseudomonadota</taxon>
        <taxon>Alphaproteobacteria</taxon>
        <taxon>Rhodospirillales</taxon>
        <taxon>Rhodospirillaceae</taxon>
        <taxon>Defluviicoccus</taxon>
    </lineage>
</organism>
<sequence>MVALWREIEITIDQILRPLAPAAVDAFAPAEPMPNVYDLAMQPIDGHPDDRVPESSIVLINPNQGADANAQIEGFLARPVQWRHAAR</sequence>
<dbReference type="RefSeq" id="WP_190261911.1">
    <property type="nucleotide sequence ID" value="NZ_CP053923.1"/>
</dbReference>
<gene>
    <name evidence="1" type="ORF">HQ394_02730</name>
</gene>
<name>A0A7H1MYD8_9PROT</name>
<dbReference type="AlphaFoldDB" id="A0A7H1MYD8"/>
<evidence type="ECO:0000313" key="1">
    <source>
        <dbReference type="EMBL" id="QNT68474.1"/>
    </source>
</evidence>
<dbReference type="Proteomes" id="UP000516369">
    <property type="component" value="Chromosome"/>
</dbReference>
<evidence type="ECO:0000313" key="2">
    <source>
        <dbReference type="Proteomes" id="UP000516369"/>
    </source>
</evidence>
<dbReference type="KEGG" id="dvn:HQ394_02730"/>